<keyword evidence="11" id="KW-1185">Reference proteome</keyword>
<dbReference type="InterPro" id="IPR001851">
    <property type="entry name" value="ABC_transp_permease"/>
</dbReference>
<keyword evidence="4 9" id="KW-0812">Transmembrane</keyword>
<feature type="transmembrane region" description="Helical" evidence="9">
    <location>
        <begin position="104"/>
        <end position="130"/>
    </location>
</feature>
<keyword evidence="2" id="KW-0813">Transport</keyword>
<dbReference type="GO" id="GO:0005886">
    <property type="term" value="C:plasma membrane"/>
    <property type="evidence" value="ECO:0007669"/>
    <property type="project" value="UniProtKB-SubCell"/>
</dbReference>
<protein>
    <submittedName>
        <fullName evidence="10">Branched-chain amino acid transport system permease protein</fullName>
    </submittedName>
</protein>
<dbReference type="CDD" id="cd06582">
    <property type="entry name" value="TM_PBP1_LivH_like"/>
    <property type="match status" value="1"/>
</dbReference>
<evidence type="ECO:0000256" key="7">
    <source>
        <dbReference type="ARBA" id="ARBA00023136"/>
    </source>
</evidence>
<dbReference type="PANTHER" id="PTHR11795:SF450">
    <property type="entry name" value="ABC TRANSPORTER PERMEASE PROTEIN"/>
    <property type="match status" value="1"/>
</dbReference>
<feature type="transmembrane region" description="Helical" evidence="9">
    <location>
        <begin position="43"/>
        <end position="63"/>
    </location>
</feature>
<keyword evidence="5" id="KW-0029">Amino-acid transport</keyword>
<evidence type="ECO:0000256" key="3">
    <source>
        <dbReference type="ARBA" id="ARBA00022475"/>
    </source>
</evidence>
<accession>A0A562V7X6</accession>
<feature type="transmembrane region" description="Helical" evidence="9">
    <location>
        <begin position="199"/>
        <end position="217"/>
    </location>
</feature>
<dbReference type="InterPro" id="IPR052157">
    <property type="entry name" value="BCAA_transport_permease"/>
</dbReference>
<feature type="transmembrane region" description="Helical" evidence="9">
    <location>
        <begin position="276"/>
        <end position="297"/>
    </location>
</feature>
<dbReference type="Proteomes" id="UP000319449">
    <property type="component" value="Unassembled WGS sequence"/>
</dbReference>
<dbReference type="OrthoDB" id="9807115at2"/>
<comment type="similarity">
    <text evidence="8">Belongs to the binding-protein-dependent transport system permease family. LivHM subfamily.</text>
</comment>
<dbReference type="EMBL" id="VLLN01000032">
    <property type="protein sequence ID" value="TWJ14005.1"/>
    <property type="molecule type" value="Genomic_DNA"/>
</dbReference>
<keyword evidence="7 9" id="KW-0472">Membrane</keyword>
<comment type="caution">
    <text evidence="10">The sequence shown here is derived from an EMBL/GenBank/DDBJ whole genome shotgun (WGS) entry which is preliminary data.</text>
</comment>
<reference evidence="10 11" key="1">
    <citation type="submission" date="2019-07" db="EMBL/GenBank/DDBJ databases">
        <title>Genomic Encyclopedia of Archaeal and Bacterial Type Strains, Phase II (KMG-II): from individual species to whole genera.</title>
        <authorList>
            <person name="Goeker M."/>
        </authorList>
    </citation>
    <scope>NUCLEOTIDE SEQUENCE [LARGE SCALE GENOMIC DNA]</scope>
    <source>
        <strain evidence="10 11">ATCC BAA-1139</strain>
    </source>
</reference>
<evidence type="ECO:0000313" key="11">
    <source>
        <dbReference type="Proteomes" id="UP000319449"/>
    </source>
</evidence>
<dbReference type="AlphaFoldDB" id="A0A562V7X6"/>
<dbReference type="GO" id="GO:0022857">
    <property type="term" value="F:transmembrane transporter activity"/>
    <property type="evidence" value="ECO:0007669"/>
    <property type="project" value="InterPro"/>
</dbReference>
<evidence type="ECO:0000256" key="2">
    <source>
        <dbReference type="ARBA" id="ARBA00022448"/>
    </source>
</evidence>
<sequence length="306" mass="32027">MRGCQMDSYLSDLVPIIIVGLSLGSLFGLVGLAYTVIINATQLVNFGQGDFAMVGVAVCWALISKLGLPLWVAFPLAVVAGGAMGFITNAIIVTPLLKKDVHPFYPILGTMSVGTIAAGAVGIFTGFYWMPIDHFLGNEPLKVGGIPMDTQGLLIIGTTVAIVTAYWYLLHKTRLGLALRATGFNREVSLLAGIRVGKMASLSFVISGMIAAIAGVLCAPFSAFTATDGLILGINGFIALIVGGWGNPYAAVLGGILVGMIRALIVGYVSSAHAELATFVVLMVVLTIKPQGLFAGFMMPKTMNTR</sequence>
<organism evidence="10 11">
    <name type="scientific">Geobacter argillaceus</name>
    <dbReference type="NCBI Taxonomy" id="345631"/>
    <lineage>
        <taxon>Bacteria</taxon>
        <taxon>Pseudomonadati</taxon>
        <taxon>Thermodesulfobacteriota</taxon>
        <taxon>Desulfuromonadia</taxon>
        <taxon>Geobacterales</taxon>
        <taxon>Geobacteraceae</taxon>
        <taxon>Geobacter</taxon>
    </lineage>
</organism>
<evidence type="ECO:0000256" key="1">
    <source>
        <dbReference type="ARBA" id="ARBA00004651"/>
    </source>
</evidence>
<evidence type="ECO:0000256" key="6">
    <source>
        <dbReference type="ARBA" id="ARBA00022989"/>
    </source>
</evidence>
<evidence type="ECO:0000256" key="8">
    <source>
        <dbReference type="ARBA" id="ARBA00037998"/>
    </source>
</evidence>
<keyword evidence="6 9" id="KW-1133">Transmembrane helix</keyword>
<evidence type="ECO:0000256" key="4">
    <source>
        <dbReference type="ARBA" id="ARBA00022692"/>
    </source>
</evidence>
<dbReference type="Pfam" id="PF02653">
    <property type="entry name" value="BPD_transp_2"/>
    <property type="match status" value="1"/>
</dbReference>
<comment type="subcellular location">
    <subcellularLocation>
        <location evidence="1">Cell membrane</location>
        <topology evidence="1">Multi-pass membrane protein</topology>
    </subcellularLocation>
</comment>
<feature type="transmembrane region" description="Helical" evidence="9">
    <location>
        <begin position="16"/>
        <end position="36"/>
    </location>
</feature>
<feature type="transmembrane region" description="Helical" evidence="9">
    <location>
        <begin position="150"/>
        <end position="170"/>
    </location>
</feature>
<evidence type="ECO:0000313" key="10">
    <source>
        <dbReference type="EMBL" id="TWJ14005.1"/>
    </source>
</evidence>
<proteinExistence type="inferred from homology"/>
<dbReference type="GO" id="GO:0006865">
    <property type="term" value="P:amino acid transport"/>
    <property type="evidence" value="ECO:0007669"/>
    <property type="project" value="UniProtKB-KW"/>
</dbReference>
<evidence type="ECO:0000256" key="5">
    <source>
        <dbReference type="ARBA" id="ARBA00022970"/>
    </source>
</evidence>
<gene>
    <name evidence="10" type="ORF">JN12_03576</name>
</gene>
<feature type="transmembrane region" description="Helical" evidence="9">
    <location>
        <begin position="69"/>
        <end position="92"/>
    </location>
</feature>
<dbReference type="PANTHER" id="PTHR11795">
    <property type="entry name" value="BRANCHED-CHAIN AMINO ACID TRANSPORT SYSTEM PERMEASE PROTEIN LIVH"/>
    <property type="match status" value="1"/>
</dbReference>
<keyword evidence="3" id="KW-1003">Cell membrane</keyword>
<evidence type="ECO:0000256" key="9">
    <source>
        <dbReference type="SAM" id="Phobius"/>
    </source>
</evidence>
<name>A0A562V7X6_9BACT</name>